<proteinExistence type="predicted"/>
<keyword evidence="1" id="KW-0863">Zinc-finger</keyword>
<keyword evidence="5" id="KW-1185">Reference proteome</keyword>
<evidence type="ECO:0000313" key="4">
    <source>
        <dbReference type="EMBL" id="KOC61195.1"/>
    </source>
</evidence>
<organism evidence="4 5">
    <name type="scientific">Habropoda laboriosa</name>
    <dbReference type="NCBI Taxonomy" id="597456"/>
    <lineage>
        <taxon>Eukaryota</taxon>
        <taxon>Metazoa</taxon>
        <taxon>Ecdysozoa</taxon>
        <taxon>Arthropoda</taxon>
        <taxon>Hexapoda</taxon>
        <taxon>Insecta</taxon>
        <taxon>Pterygota</taxon>
        <taxon>Neoptera</taxon>
        <taxon>Endopterygota</taxon>
        <taxon>Hymenoptera</taxon>
        <taxon>Apocrita</taxon>
        <taxon>Aculeata</taxon>
        <taxon>Apoidea</taxon>
        <taxon>Anthophila</taxon>
        <taxon>Apidae</taxon>
        <taxon>Habropoda</taxon>
    </lineage>
</organism>
<feature type="domain" description="CCHC-type" evidence="3">
    <location>
        <begin position="192"/>
        <end position="207"/>
    </location>
</feature>
<evidence type="ECO:0000256" key="2">
    <source>
        <dbReference type="SAM" id="MobiDB-lite"/>
    </source>
</evidence>
<dbReference type="Gene3D" id="4.10.60.10">
    <property type="entry name" value="Zinc finger, CCHC-type"/>
    <property type="match status" value="1"/>
</dbReference>
<dbReference type="SUPFAM" id="SSF57756">
    <property type="entry name" value="Retrovirus zinc finger-like domains"/>
    <property type="match status" value="1"/>
</dbReference>
<evidence type="ECO:0000256" key="1">
    <source>
        <dbReference type="PROSITE-ProRule" id="PRU00047"/>
    </source>
</evidence>
<dbReference type="AlphaFoldDB" id="A0A0L7QRD3"/>
<sequence length="273" mass="29070">SPKSAAVTFTVARDGPETYAGVLATAREKIRLEDLGIPEVHPRRARTGGLIFEVTGPEREAKAEALARRLQDVLQDRAKVAHPTKCGELRVSGLDDSVTAQEVATSIATFGGCSAKGVRTGVIRSSPNGLGTLWVTCPLMVARKLATAGRIRVGWISARVEALGARALQCYRCLEVGHTQQRCTAGVDRSSRCYRCGDPTHRAGQCPATDPKCPLCTDMGRPTGHMLGARACAPPSKKGRPRPVERQPGTETEGVAVQRPNEDPSRGEAIVTA</sequence>
<reference evidence="4 5" key="1">
    <citation type="submission" date="2015-07" db="EMBL/GenBank/DDBJ databases">
        <title>The genome of Habropoda laboriosa.</title>
        <authorList>
            <person name="Pan H."/>
            <person name="Kapheim K."/>
        </authorList>
    </citation>
    <scope>NUCLEOTIDE SEQUENCE [LARGE SCALE GENOMIC DNA]</scope>
    <source>
        <strain evidence="4">0110345459</strain>
    </source>
</reference>
<gene>
    <name evidence="4" type="ORF">WH47_07094</name>
</gene>
<name>A0A0L7QRD3_9HYME</name>
<keyword evidence="1" id="KW-0862">Zinc</keyword>
<dbReference type="STRING" id="597456.A0A0L7QRD3"/>
<keyword evidence="1" id="KW-0479">Metal-binding</keyword>
<dbReference type="Proteomes" id="UP000053825">
    <property type="component" value="Unassembled WGS sequence"/>
</dbReference>
<accession>A0A0L7QRD3</accession>
<evidence type="ECO:0000259" key="3">
    <source>
        <dbReference type="PROSITE" id="PS50158"/>
    </source>
</evidence>
<protein>
    <recommendedName>
        <fullName evidence="3">CCHC-type domain-containing protein</fullName>
    </recommendedName>
</protein>
<dbReference type="PROSITE" id="PS50158">
    <property type="entry name" value="ZF_CCHC"/>
    <property type="match status" value="1"/>
</dbReference>
<dbReference type="SMART" id="SM00343">
    <property type="entry name" value="ZnF_C2HC"/>
    <property type="match status" value="2"/>
</dbReference>
<dbReference type="GO" id="GO:0003676">
    <property type="term" value="F:nucleic acid binding"/>
    <property type="evidence" value="ECO:0007669"/>
    <property type="project" value="InterPro"/>
</dbReference>
<dbReference type="EMBL" id="KQ414780">
    <property type="protein sequence ID" value="KOC61195.1"/>
    <property type="molecule type" value="Genomic_DNA"/>
</dbReference>
<dbReference type="InterPro" id="IPR001878">
    <property type="entry name" value="Znf_CCHC"/>
</dbReference>
<evidence type="ECO:0000313" key="5">
    <source>
        <dbReference type="Proteomes" id="UP000053825"/>
    </source>
</evidence>
<dbReference type="InterPro" id="IPR036875">
    <property type="entry name" value="Znf_CCHC_sf"/>
</dbReference>
<feature type="region of interest" description="Disordered" evidence="2">
    <location>
        <begin position="228"/>
        <end position="273"/>
    </location>
</feature>
<feature type="non-terminal residue" evidence="4">
    <location>
        <position position="1"/>
    </location>
</feature>
<dbReference type="GO" id="GO:0008270">
    <property type="term" value="F:zinc ion binding"/>
    <property type="evidence" value="ECO:0007669"/>
    <property type="project" value="UniProtKB-KW"/>
</dbReference>